<proteinExistence type="predicted"/>
<protein>
    <submittedName>
        <fullName evidence="5">AraC family transcriptional regulator</fullName>
    </submittedName>
</protein>
<gene>
    <name evidence="5" type="ORF">SUTMEG_13980</name>
</gene>
<dbReference type="PANTHER" id="PTHR11019:SF199">
    <property type="entry name" value="HTH-TYPE TRANSCRIPTIONAL REGULATOR NIMR"/>
    <property type="match status" value="1"/>
</dbReference>
<evidence type="ECO:0000313" key="6">
    <source>
        <dbReference type="Proteomes" id="UP000271003"/>
    </source>
</evidence>
<dbReference type="InterPro" id="IPR011051">
    <property type="entry name" value="RmlC_Cupin_sf"/>
</dbReference>
<evidence type="ECO:0000256" key="1">
    <source>
        <dbReference type="ARBA" id="ARBA00023015"/>
    </source>
</evidence>
<dbReference type="SUPFAM" id="SSF46689">
    <property type="entry name" value="Homeodomain-like"/>
    <property type="match status" value="1"/>
</dbReference>
<dbReference type="PANTHER" id="PTHR11019">
    <property type="entry name" value="HTH-TYPE TRANSCRIPTIONAL REGULATOR NIMR"/>
    <property type="match status" value="1"/>
</dbReference>
<dbReference type="InterPro" id="IPR014710">
    <property type="entry name" value="RmlC-like_jellyroll"/>
</dbReference>
<name>A0A2Z6ICY4_9BURK</name>
<reference evidence="5 6" key="1">
    <citation type="journal article" date="2018" name="Int. J. Syst. Evol. Microbiol.">
        <title>Mesosutterella multiformis gen. nov., sp. nov., a member of the family Sutterellaceae and Sutterella megalosphaeroides sp. nov., isolated from human faeces.</title>
        <authorList>
            <person name="Sakamoto M."/>
            <person name="Ikeyama N."/>
            <person name="Kunihiro T."/>
            <person name="Iino T."/>
            <person name="Yuki M."/>
            <person name="Ohkuma M."/>
        </authorList>
    </citation>
    <scope>NUCLEOTIDE SEQUENCE [LARGE SCALE GENOMIC DNA]</scope>
    <source>
        <strain evidence="5 6">6FBBBH3</strain>
    </source>
</reference>
<dbReference type="Gene3D" id="1.10.10.60">
    <property type="entry name" value="Homeodomain-like"/>
    <property type="match status" value="1"/>
</dbReference>
<sequence>MSSALLATKWPKNAPNFNDTIPYAFATVFVQTEKAGVTVPLHSHPNGQFSIPLSGGRCGVELEDWRWVLPRYAAAWLPPGTFHNGIQDSGAELMTLYVAPQVARTFPPRPVRILLNPMTFEMIRHFTKVYGSTDRSLHAKRIAKLFIEELRHAPELPKGFAPLSNHPVLRRIAENLLTPECRNLSNEAWAARLNMTARTLSRLVSRETGLSFAKWRMHMVLLASLNDLNDGRSVESTSYNAGFETPSAYIEAFKKIFGKTPGNFRKTLLLTGEDPDWTIDYEHKDVDGSHIRLEDRGNPNCLK</sequence>
<evidence type="ECO:0000256" key="3">
    <source>
        <dbReference type="ARBA" id="ARBA00023163"/>
    </source>
</evidence>
<dbReference type="KEGG" id="sutt:SUTMEG_13980"/>
<organism evidence="5 6">
    <name type="scientific">Sutterella megalosphaeroides</name>
    <dbReference type="NCBI Taxonomy" id="2494234"/>
    <lineage>
        <taxon>Bacteria</taxon>
        <taxon>Pseudomonadati</taxon>
        <taxon>Pseudomonadota</taxon>
        <taxon>Betaproteobacteria</taxon>
        <taxon>Burkholderiales</taxon>
        <taxon>Sutterellaceae</taxon>
        <taxon>Sutterella</taxon>
    </lineage>
</organism>
<dbReference type="SMART" id="SM00342">
    <property type="entry name" value="HTH_ARAC"/>
    <property type="match status" value="1"/>
</dbReference>
<dbReference type="PROSITE" id="PS01124">
    <property type="entry name" value="HTH_ARAC_FAMILY_2"/>
    <property type="match status" value="1"/>
</dbReference>
<dbReference type="GO" id="GO:0003700">
    <property type="term" value="F:DNA-binding transcription factor activity"/>
    <property type="evidence" value="ECO:0007669"/>
    <property type="project" value="InterPro"/>
</dbReference>
<dbReference type="InterPro" id="IPR018060">
    <property type="entry name" value="HTH_AraC"/>
</dbReference>
<dbReference type="AlphaFoldDB" id="A0A2Z6ICY4"/>
<accession>A0A2Z6ICY4</accession>
<feature type="domain" description="HTH araC/xylS-type" evidence="4">
    <location>
        <begin position="166"/>
        <end position="267"/>
    </location>
</feature>
<dbReference type="Proteomes" id="UP000271003">
    <property type="component" value="Chromosome"/>
</dbReference>
<keyword evidence="6" id="KW-1185">Reference proteome</keyword>
<dbReference type="SUPFAM" id="SSF51182">
    <property type="entry name" value="RmlC-like cupins"/>
    <property type="match status" value="1"/>
</dbReference>
<dbReference type="Gene3D" id="2.60.120.10">
    <property type="entry name" value="Jelly Rolls"/>
    <property type="match status" value="1"/>
</dbReference>
<dbReference type="OrthoDB" id="9804543at2"/>
<dbReference type="GO" id="GO:0043565">
    <property type="term" value="F:sequence-specific DNA binding"/>
    <property type="evidence" value="ECO:0007669"/>
    <property type="project" value="InterPro"/>
</dbReference>
<dbReference type="EMBL" id="AP018786">
    <property type="protein sequence ID" value="BBF23507.1"/>
    <property type="molecule type" value="Genomic_DNA"/>
</dbReference>
<evidence type="ECO:0000259" key="4">
    <source>
        <dbReference type="PROSITE" id="PS01124"/>
    </source>
</evidence>
<keyword evidence="1" id="KW-0805">Transcription regulation</keyword>
<dbReference type="Pfam" id="PF12833">
    <property type="entry name" value="HTH_18"/>
    <property type="match status" value="1"/>
</dbReference>
<evidence type="ECO:0000313" key="5">
    <source>
        <dbReference type="EMBL" id="BBF23507.1"/>
    </source>
</evidence>
<keyword evidence="2" id="KW-0238">DNA-binding</keyword>
<keyword evidence="3" id="KW-0804">Transcription</keyword>
<evidence type="ECO:0000256" key="2">
    <source>
        <dbReference type="ARBA" id="ARBA00023125"/>
    </source>
</evidence>
<dbReference type="InterPro" id="IPR009057">
    <property type="entry name" value="Homeodomain-like_sf"/>
</dbReference>
<dbReference type="PROSITE" id="PS00041">
    <property type="entry name" value="HTH_ARAC_FAMILY_1"/>
    <property type="match status" value="1"/>
</dbReference>
<dbReference type="InterPro" id="IPR018062">
    <property type="entry name" value="HTH_AraC-typ_CS"/>
</dbReference>